<evidence type="ECO:0000259" key="5">
    <source>
        <dbReference type="PROSITE" id="PS51900"/>
    </source>
</evidence>
<protein>
    <submittedName>
        <fullName evidence="6">Integrase arm-type DNA-binding domain-containing protein</fullName>
    </submittedName>
</protein>
<dbReference type="PROSITE" id="PS51900">
    <property type="entry name" value="CB"/>
    <property type="match status" value="1"/>
</dbReference>
<feature type="domain" description="Core-binding (CB)" evidence="5">
    <location>
        <begin position="90"/>
        <end position="170"/>
    </location>
</feature>
<sequence length="402" mass="45913">MPLAQKVIATITVPGVYADKNGLSLKVRPTGTKSWVLRYQLNGERHDIGLGSFPDISLADARKKAMEFRVQINKGIDPLEQRKEATIAAVTVEDEALTFIERHRAGWSDKHATQWLNSLTEYVFPVIGSMPIATVDTPDVIKVLDPIWLQKPETARRVRNRMERIFDHAKAHGHRKNSENPARWKGHLQNLMPNNQNSVEQLESMDFTRLPFFMRVLEGEDSRAARCLQFLILTACRTSEALGATWSEIDMINRVWTIPAERMKNGEEHQIPLSEEAMQVLRDTGTRGRSEIVFPGTRSTTMLPDNSLRRLLRKLKEDCTPHGFRATFRTWASEKTAFSHELCEISLAHVVGNATSRAYVRGNQLEKRRPLMSRWSKYAMDRVTPHHPIMGKQPTPEQTTFI</sequence>
<dbReference type="PANTHER" id="PTHR30629">
    <property type="entry name" value="PROPHAGE INTEGRASE"/>
    <property type="match status" value="1"/>
</dbReference>
<dbReference type="CDD" id="cd00801">
    <property type="entry name" value="INT_P4_C"/>
    <property type="match status" value="1"/>
</dbReference>
<dbReference type="InterPro" id="IPR025166">
    <property type="entry name" value="Integrase_DNA_bind_dom"/>
</dbReference>
<dbReference type="Pfam" id="PF22022">
    <property type="entry name" value="Phage_int_M"/>
    <property type="match status" value="1"/>
</dbReference>
<evidence type="ECO:0000313" key="7">
    <source>
        <dbReference type="Proteomes" id="UP001049200"/>
    </source>
</evidence>
<dbReference type="PROSITE" id="PS51898">
    <property type="entry name" value="TYR_RECOMBINASE"/>
    <property type="match status" value="1"/>
</dbReference>
<keyword evidence="2" id="KW-0229">DNA integration</keyword>
<dbReference type="Proteomes" id="UP001049200">
    <property type="component" value="Unassembled WGS sequence"/>
</dbReference>
<dbReference type="PANTHER" id="PTHR30629:SF2">
    <property type="entry name" value="PROPHAGE INTEGRASE INTS-RELATED"/>
    <property type="match status" value="1"/>
</dbReference>
<accession>A0ABS6QZI1</accession>
<keyword evidence="7" id="KW-1185">Reference proteome</keyword>
<comment type="similarity">
    <text evidence="1">Belongs to the 'phage' integrase family.</text>
</comment>
<dbReference type="GO" id="GO:0003677">
    <property type="term" value="F:DNA binding"/>
    <property type="evidence" value="ECO:0007669"/>
    <property type="project" value="UniProtKB-KW"/>
</dbReference>
<organism evidence="6 7">
    <name type="scientific">Pseudomonas azerbaijanoccidentalis</name>
    <dbReference type="NCBI Taxonomy" id="2842347"/>
    <lineage>
        <taxon>Bacteria</taxon>
        <taxon>Pseudomonadati</taxon>
        <taxon>Pseudomonadota</taxon>
        <taxon>Gammaproteobacteria</taxon>
        <taxon>Pseudomonadales</taxon>
        <taxon>Pseudomonadaceae</taxon>
        <taxon>Pseudomonas</taxon>
    </lineage>
</organism>
<evidence type="ECO:0000256" key="1">
    <source>
        <dbReference type="ARBA" id="ARBA00008857"/>
    </source>
</evidence>
<proteinExistence type="inferred from homology"/>
<evidence type="ECO:0000256" key="2">
    <source>
        <dbReference type="ARBA" id="ARBA00022908"/>
    </source>
</evidence>
<evidence type="ECO:0000256" key="3">
    <source>
        <dbReference type="PROSITE-ProRule" id="PRU01248"/>
    </source>
</evidence>
<comment type="caution">
    <text evidence="6">The sequence shown here is derived from an EMBL/GenBank/DDBJ whole genome shotgun (WGS) entry which is preliminary data.</text>
</comment>
<keyword evidence="3 6" id="KW-0238">DNA-binding</keyword>
<evidence type="ECO:0000259" key="4">
    <source>
        <dbReference type="PROSITE" id="PS51898"/>
    </source>
</evidence>
<gene>
    <name evidence="6" type="ORF">KVG88_30065</name>
</gene>
<evidence type="ECO:0000313" key="6">
    <source>
        <dbReference type="EMBL" id="MBV4524321.1"/>
    </source>
</evidence>
<feature type="domain" description="Tyr recombinase" evidence="4">
    <location>
        <begin position="200"/>
        <end position="372"/>
    </location>
</feature>
<dbReference type="RefSeq" id="WP_217873525.1">
    <property type="nucleotide sequence ID" value="NZ_JAHSTU010000014.1"/>
</dbReference>
<dbReference type="EMBL" id="JAHSTU010000014">
    <property type="protein sequence ID" value="MBV4524321.1"/>
    <property type="molecule type" value="Genomic_DNA"/>
</dbReference>
<name>A0ABS6QZI1_9PSED</name>
<reference evidence="6" key="1">
    <citation type="submission" date="2021-06" db="EMBL/GenBank/DDBJ databases">
        <title>Updating the genus Pseudomonas: Description of 43 new species and partition of the Pseudomonas putida group.</title>
        <authorList>
            <person name="Girard L."/>
            <person name="Lood C."/>
            <person name="Vandamme P."/>
            <person name="Rokni-Zadeh H."/>
            <person name="Van Noort V."/>
            <person name="Hofte M."/>
            <person name="Lavigne R."/>
            <person name="De Mot R."/>
        </authorList>
    </citation>
    <scope>NUCLEOTIDE SEQUENCE</scope>
    <source>
        <strain evidence="6">SWRI74</strain>
    </source>
</reference>
<dbReference type="Pfam" id="PF13356">
    <property type="entry name" value="Arm-DNA-bind_3"/>
    <property type="match status" value="1"/>
</dbReference>
<dbReference type="InterPro" id="IPR053876">
    <property type="entry name" value="Phage_int_M"/>
</dbReference>
<dbReference type="InterPro" id="IPR044068">
    <property type="entry name" value="CB"/>
</dbReference>
<dbReference type="InterPro" id="IPR050808">
    <property type="entry name" value="Phage_Integrase"/>
</dbReference>
<dbReference type="InterPro" id="IPR002104">
    <property type="entry name" value="Integrase_catalytic"/>
</dbReference>
<dbReference type="Pfam" id="PF00589">
    <property type="entry name" value="Phage_integrase"/>
    <property type="match status" value="1"/>
</dbReference>